<gene>
    <name evidence="1" type="ORF">E2N93_09900</name>
</gene>
<accession>A0ABT0NK55</accession>
<protein>
    <submittedName>
        <fullName evidence="1">Uncharacterized protein</fullName>
    </submittedName>
</protein>
<dbReference type="EMBL" id="SNUZ01000013">
    <property type="protein sequence ID" value="MCL3788307.1"/>
    <property type="molecule type" value="Genomic_DNA"/>
</dbReference>
<evidence type="ECO:0000313" key="1">
    <source>
        <dbReference type="EMBL" id="MCL3788307.1"/>
    </source>
</evidence>
<sequence length="74" mass="8304">MRPGTNYRDIRNSEGRLLCKANDRSGMVETQGPHKSSYEFNIPIGGSFTVTRENIISRVTRTKTTFVVEDIIAA</sequence>
<dbReference type="RefSeq" id="WP_249377189.1">
    <property type="nucleotide sequence ID" value="NZ_SNUZ01000013.1"/>
</dbReference>
<proteinExistence type="predicted"/>
<organism evidence="1 2">
    <name type="scientific">Ruminococcus bromii</name>
    <dbReference type="NCBI Taxonomy" id="40518"/>
    <lineage>
        <taxon>Bacteria</taxon>
        <taxon>Bacillati</taxon>
        <taxon>Bacillota</taxon>
        <taxon>Clostridia</taxon>
        <taxon>Eubacteriales</taxon>
        <taxon>Oscillospiraceae</taxon>
        <taxon>Ruminococcus</taxon>
    </lineage>
</organism>
<dbReference type="Proteomes" id="UP001056693">
    <property type="component" value="Unassembled WGS sequence"/>
</dbReference>
<comment type="caution">
    <text evidence="1">The sequence shown here is derived from an EMBL/GenBank/DDBJ whole genome shotgun (WGS) entry which is preliminary data.</text>
</comment>
<name>A0ABT0NK55_9FIRM</name>
<keyword evidence="2" id="KW-1185">Reference proteome</keyword>
<reference evidence="1 2" key="1">
    <citation type="submission" date="2019-03" db="EMBL/GenBank/DDBJ databases">
        <authorList>
            <person name="Molinero N."/>
            <person name="Sanchez B."/>
            <person name="Walker A."/>
            <person name="Duncan S."/>
            <person name="Delgado S."/>
            <person name="Margolles A."/>
        </authorList>
    </citation>
    <scope>NUCLEOTIDE SEQUENCE [LARGE SCALE GENOMIC DNA]</scope>
    <source>
        <strain evidence="1 2">IPLA60002</strain>
    </source>
</reference>
<evidence type="ECO:0000313" key="2">
    <source>
        <dbReference type="Proteomes" id="UP001056693"/>
    </source>
</evidence>